<evidence type="ECO:0000256" key="5">
    <source>
        <dbReference type="ARBA" id="ARBA00023136"/>
    </source>
</evidence>
<keyword evidence="2" id="KW-1003">Cell membrane</keyword>
<evidence type="ECO:0000256" key="2">
    <source>
        <dbReference type="ARBA" id="ARBA00022475"/>
    </source>
</evidence>
<gene>
    <name evidence="7" type="ORF">U27_00244</name>
</gene>
<feature type="transmembrane region" description="Helical" evidence="6">
    <location>
        <begin position="277"/>
        <end position="294"/>
    </location>
</feature>
<keyword evidence="3 6" id="KW-0812">Transmembrane</keyword>
<feature type="transmembrane region" description="Helical" evidence="6">
    <location>
        <begin position="120"/>
        <end position="140"/>
    </location>
</feature>
<feature type="transmembrane region" description="Helical" evidence="6">
    <location>
        <begin position="35"/>
        <end position="53"/>
    </location>
</feature>
<evidence type="ECO:0000256" key="4">
    <source>
        <dbReference type="ARBA" id="ARBA00022989"/>
    </source>
</evidence>
<dbReference type="AlphaFoldDB" id="A0A081C6Z8"/>
<feature type="transmembrane region" description="Helical" evidence="6">
    <location>
        <begin position="160"/>
        <end position="178"/>
    </location>
</feature>
<dbReference type="HOGENOM" id="CLU_048072_3_1_0"/>
<dbReference type="PANTHER" id="PTHR39087:SF2">
    <property type="entry name" value="UPF0104 MEMBRANE PROTEIN MJ1595"/>
    <property type="match status" value="1"/>
</dbReference>
<dbReference type="PANTHER" id="PTHR39087">
    <property type="entry name" value="UPF0104 MEMBRANE PROTEIN MJ1595"/>
    <property type="match status" value="1"/>
</dbReference>
<feature type="transmembrane region" description="Helical" evidence="6">
    <location>
        <begin position="251"/>
        <end position="270"/>
    </location>
</feature>
<dbReference type="EMBL" id="DF820472">
    <property type="protein sequence ID" value="GAK60353.1"/>
    <property type="molecule type" value="Genomic_DNA"/>
</dbReference>
<feature type="transmembrane region" description="Helical" evidence="6">
    <location>
        <begin position="224"/>
        <end position="245"/>
    </location>
</feature>
<dbReference type="GO" id="GO:0005886">
    <property type="term" value="C:plasma membrane"/>
    <property type="evidence" value="ECO:0007669"/>
    <property type="project" value="UniProtKB-SubCell"/>
</dbReference>
<evidence type="ECO:0000256" key="6">
    <source>
        <dbReference type="SAM" id="Phobius"/>
    </source>
</evidence>
<organism evidence="7">
    <name type="scientific">Vecturithrix granuli</name>
    <dbReference type="NCBI Taxonomy" id="1499967"/>
    <lineage>
        <taxon>Bacteria</taxon>
        <taxon>Candidatus Moduliflexota</taxon>
        <taxon>Candidatus Vecturitrichia</taxon>
        <taxon>Candidatus Vecturitrichales</taxon>
        <taxon>Candidatus Vecturitrichaceae</taxon>
        <taxon>Candidatus Vecturithrix</taxon>
    </lineage>
</organism>
<dbReference type="InterPro" id="IPR022791">
    <property type="entry name" value="L-PG_synthase/AglD"/>
</dbReference>
<dbReference type="Pfam" id="PF03706">
    <property type="entry name" value="LPG_synthase_TM"/>
    <property type="match status" value="1"/>
</dbReference>
<keyword evidence="8" id="KW-1185">Reference proteome</keyword>
<name>A0A081C6Z8_VECG1</name>
<feature type="transmembrane region" description="Helical" evidence="6">
    <location>
        <begin position="73"/>
        <end position="99"/>
    </location>
</feature>
<accession>A0A081C6Z8</accession>
<protein>
    <submittedName>
        <fullName evidence="7">Uncharacterized protein</fullName>
    </submittedName>
</protein>
<keyword evidence="5 6" id="KW-0472">Membrane</keyword>
<dbReference type="Proteomes" id="UP000030661">
    <property type="component" value="Unassembled WGS sequence"/>
</dbReference>
<dbReference type="STRING" id="1499967.U27_00244"/>
<evidence type="ECO:0000256" key="1">
    <source>
        <dbReference type="ARBA" id="ARBA00004651"/>
    </source>
</evidence>
<feature type="transmembrane region" description="Helical" evidence="6">
    <location>
        <begin position="300"/>
        <end position="325"/>
    </location>
</feature>
<comment type="subcellular location">
    <subcellularLocation>
        <location evidence="1">Cell membrane</location>
        <topology evidence="1">Multi-pass membrane protein</topology>
    </subcellularLocation>
</comment>
<dbReference type="eggNOG" id="COG0392">
    <property type="taxonomic scope" value="Bacteria"/>
</dbReference>
<sequence length="357" mass="39927">MKLKFWIGMLISIGCLYFVFRNIDIVKLLETLHSVNYLYLLFAMALQLSTIWLRAERWKYLLAPIKPLTFHHLVPATMIGFMANNLLPARAGEFIRAYVIGKKEHISKTSSFATIILERVCDMITMLGFLLLVVLFIRFPQTSYAGASASFLSPDLLKKAGGLSALIVLGILVVLVLLKEFPQKTTAIARRLLQPLPQSISHNALKLLESFRTGLQVLKTGRHLLFLIFWSLMIWGMAVVTGWVILHAFALNLSFMAAMLMTVTTSFSVAIPSSPGYIGPFHAAISAGVLFFVPDMDKSVVAGIAIVFHLVCIVPITLAGLYYLWKENLSFAEIQHVDKNEEEVNSQKDFRVHPADV</sequence>
<feature type="transmembrane region" description="Helical" evidence="6">
    <location>
        <begin position="6"/>
        <end position="23"/>
    </location>
</feature>
<dbReference type="NCBIfam" id="TIGR00374">
    <property type="entry name" value="flippase-like domain"/>
    <property type="match status" value="1"/>
</dbReference>
<evidence type="ECO:0000256" key="3">
    <source>
        <dbReference type="ARBA" id="ARBA00022692"/>
    </source>
</evidence>
<dbReference type="PROSITE" id="PS51257">
    <property type="entry name" value="PROKAR_LIPOPROTEIN"/>
    <property type="match status" value="1"/>
</dbReference>
<reference evidence="7" key="1">
    <citation type="journal article" date="2015" name="PeerJ">
        <title>First genomic representation of candidate bacterial phylum KSB3 points to enhanced environmental sensing as a trigger of wastewater bulking.</title>
        <authorList>
            <person name="Sekiguchi Y."/>
            <person name="Ohashi A."/>
            <person name="Parks D.H."/>
            <person name="Yamauchi T."/>
            <person name="Tyson G.W."/>
            <person name="Hugenholtz P."/>
        </authorList>
    </citation>
    <scope>NUCLEOTIDE SEQUENCE [LARGE SCALE GENOMIC DNA]</scope>
</reference>
<evidence type="ECO:0000313" key="8">
    <source>
        <dbReference type="Proteomes" id="UP000030661"/>
    </source>
</evidence>
<proteinExistence type="predicted"/>
<evidence type="ECO:0000313" key="7">
    <source>
        <dbReference type="EMBL" id="GAK60353.1"/>
    </source>
</evidence>
<keyword evidence="4 6" id="KW-1133">Transmembrane helix</keyword>